<accession>A0A5K3EN67</accession>
<reference evidence="1" key="1">
    <citation type="submission" date="2019-11" db="UniProtKB">
        <authorList>
            <consortium name="WormBaseParasite"/>
        </authorList>
    </citation>
    <scope>IDENTIFICATION</scope>
</reference>
<dbReference type="WBParaSite" id="MCU_001457-RA">
    <property type="protein sequence ID" value="MCU_001457-RA"/>
    <property type="gene ID" value="MCU_001457"/>
</dbReference>
<dbReference type="AlphaFoldDB" id="A0A5K3EN67"/>
<name>A0A5K3EN67_MESCO</name>
<organism evidence="1">
    <name type="scientific">Mesocestoides corti</name>
    <name type="common">Flatworm</name>
    <dbReference type="NCBI Taxonomy" id="53468"/>
    <lineage>
        <taxon>Eukaryota</taxon>
        <taxon>Metazoa</taxon>
        <taxon>Spiralia</taxon>
        <taxon>Lophotrochozoa</taxon>
        <taxon>Platyhelminthes</taxon>
        <taxon>Cestoda</taxon>
        <taxon>Eucestoda</taxon>
        <taxon>Cyclophyllidea</taxon>
        <taxon>Mesocestoididae</taxon>
        <taxon>Mesocestoides</taxon>
    </lineage>
</organism>
<sequence>GSFVLTSSRDWARQASRNGVLPFFRVASWLAVVLRGWLRLREEALPNTTPQASPDVVLGSFGFFPIHPPPVPRMRYFPLDYNAFIRNNRRTGSRLRRPRRLLLLPLLWRCEGRGGQLQWDNPDPLSGDRSRG</sequence>
<protein>
    <submittedName>
        <fullName evidence="1">Uncharacterized protein</fullName>
    </submittedName>
</protein>
<evidence type="ECO:0000313" key="1">
    <source>
        <dbReference type="WBParaSite" id="MCU_001457-RA"/>
    </source>
</evidence>
<proteinExistence type="predicted"/>